<keyword evidence="2" id="KW-0808">Transferase</keyword>
<dbReference type="Proteomes" id="UP001164803">
    <property type="component" value="Chromosome"/>
</dbReference>
<name>A0ABY6Z2C3_9BACL</name>
<dbReference type="Pfam" id="PF12804">
    <property type="entry name" value="NTP_transf_3"/>
    <property type="match status" value="1"/>
</dbReference>
<evidence type="ECO:0000256" key="2">
    <source>
        <dbReference type="ARBA" id="ARBA00022679"/>
    </source>
</evidence>
<dbReference type="Gene3D" id="3.90.550.10">
    <property type="entry name" value="Spore Coat Polysaccharide Biosynthesis Protein SpsA, Chain A"/>
    <property type="match status" value="1"/>
</dbReference>
<keyword evidence="5" id="KW-0460">Magnesium</keyword>
<accession>A0ABY6Z2C3</accession>
<dbReference type="InterPro" id="IPR029044">
    <property type="entry name" value="Nucleotide-diphossugar_trans"/>
</dbReference>
<dbReference type="EMBL" id="CP104064">
    <property type="protein sequence ID" value="WAH36663.1"/>
    <property type="molecule type" value="Genomic_DNA"/>
</dbReference>
<sequence length="215" mass="24152">MQDRDIAIVVAGGQSRRMKPLGDKLLLPRGPGDVPILLHVVQRALQVADDVYVAYANEMLRRTLHDLGLTNARWIRDRLPTAGPLQAIAGVLREIGQTSFSTFFLIAGDLPGITHDVLRRLKKELLQLDKDVDGVVVVRAGRIQPLLACYRPSAIRAIDEAYLAGETRLMAAIQRMNIQPMEWAPDEALSWVVRPVHTPDDYQEWLVWRDGFETS</sequence>
<evidence type="ECO:0000256" key="3">
    <source>
        <dbReference type="ARBA" id="ARBA00022723"/>
    </source>
</evidence>
<dbReference type="InterPro" id="IPR013482">
    <property type="entry name" value="Molybde_CF_guanTrfase"/>
</dbReference>
<protein>
    <submittedName>
        <fullName evidence="9">Molybdenum cofactor guanylyltransferase</fullName>
    </submittedName>
</protein>
<keyword evidence="10" id="KW-1185">Reference proteome</keyword>
<dbReference type="SUPFAM" id="SSF53448">
    <property type="entry name" value="Nucleotide-diphospho-sugar transferases"/>
    <property type="match status" value="1"/>
</dbReference>
<proteinExistence type="predicted"/>
<evidence type="ECO:0000313" key="10">
    <source>
        <dbReference type="Proteomes" id="UP001164803"/>
    </source>
</evidence>
<keyword evidence="1" id="KW-0963">Cytoplasm</keyword>
<keyword evidence="4" id="KW-0547">Nucleotide-binding</keyword>
<reference evidence="9" key="1">
    <citation type="submission" date="2022-08" db="EMBL/GenBank/DDBJ databases">
        <title>Alicyclobacillus dauci DSM2870, complete genome.</title>
        <authorList>
            <person name="Wang Q."/>
            <person name="Cai R."/>
            <person name="Wang Z."/>
        </authorList>
    </citation>
    <scope>NUCLEOTIDE SEQUENCE</scope>
    <source>
        <strain evidence="9">DSM 28700</strain>
    </source>
</reference>
<dbReference type="InterPro" id="IPR025877">
    <property type="entry name" value="MobA-like_NTP_Trfase"/>
</dbReference>
<feature type="domain" description="MobA-like NTP transferase" evidence="8">
    <location>
        <begin position="7"/>
        <end position="174"/>
    </location>
</feature>
<dbReference type="CDD" id="cd02503">
    <property type="entry name" value="MobA"/>
    <property type="match status" value="1"/>
</dbReference>
<organism evidence="9 10">
    <name type="scientific">Alicyclobacillus dauci</name>
    <dbReference type="NCBI Taxonomy" id="1475485"/>
    <lineage>
        <taxon>Bacteria</taxon>
        <taxon>Bacillati</taxon>
        <taxon>Bacillota</taxon>
        <taxon>Bacilli</taxon>
        <taxon>Bacillales</taxon>
        <taxon>Alicyclobacillaceae</taxon>
        <taxon>Alicyclobacillus</taxon>
    </lineage>
</organism>
<keyword evidence="6" id="KW-0342">GTP-binding</keyword>
<evidence type="ECO:0000256" key="4">
    <source>
        <dbReference type="ARBA" id="ARBA00022741"/>
    </source>
</evidence>
<evidence type="ECO:0000256" key="5">
    <source>
        <dbReference type="ARBA" id="ARBA00022842"/>
    </source>
</evidence>
<dbReference type="PANTHER" id="PTHR19136">
    <property type="entry name" value="MOLYBDENUM COFACTOR GUANYLYLTRANSFERASE"/>
    <property type="match status" value="1"/>
</dbReference>
<evidence type="ECO:0000256" key="7">
    <source>
        <dbReference type="ARBA" id="ARBA00023150"/>
    </source>
</evidence>
<evidence type="ECO:0000259" key="8">
    <source>
        <dbReference type="Pfam" id="PF12804"/>
    </source>
</evidence>
<dbReference type="RefSeq" id="WP_268044028.1">
    <property type="nucleotide sequence ID" value="NZ_CP104064.1"/>
</dbReference>
<dbReference type="GO" id="GO:0016779">
    <property type="term" value="F:nucleotidyltransferase activity"/>
    <property type="evidence" value="ECO:0007669"/>
    <property type="project" value="UniProtKB-KW"/>
</dbReference>
<evidence type="ECO:0000256" key="1">
    <source>
        <dbReference type="ARBA" id="ARBA00022490"/>
    </source>
</evidence>
<gene>
    <name evidence="9" type="ORF">NZD86_21215</name>
</gene>
<keyword evidence="9" id="KW-0548">Nucleotidyltransferase</keyword>
<evidence type="ECO:0000313" key="9">
    <source>
        <dbReference type="EMBL" id="WAH36663.1"/>
    </source>
</evidence>
<dbReference type="PANTHER" id="PTHR19136:SF81">
    <property type="entry name" value="MOLYBDENUM COFACTOR GUANYLYLTRANSFERASE"/>
    <property type="match status" value="1"/>
</dbReference>
<evidence type="ECO:0000256" key="6">
    <source>
        <dbReference type="ARBA" id="ARBA00023134"/>
    </source>
</evidence>
<keyword evidence="7" id="KW-0501">Molybdenum cofactor biosynthesis</keyword>
<keyword evidence="3" id="KW-0479">Metal-binding</keyword>